<dbReference type="AlphaFoldDB" id="A0A7Y9XXX4"/>
<evidence type="ECO:0008006" key="4">
    <source>
        <dbReference type="Google" id="ProtNLM"/>
    </source>
</evidence>
<feature type="region of interest" description="Disordered" evidence="1">
    <location>
        <begin position="48"/>
        <end position="88"/>
    </location>
</feature>
<organism evidence="2 3">
    <name type="scientific">Novosphingobium marinum</name>
    <dbReference type="NCBI Taxonomy" id="1514948"/>
    <lineage>
        <taxon>Bacteria</taxon>
        <taxon>Pseudomonadati</taxon>
        <taxon>Pseudomonadota</taxon>
        <taxon>Alphaproteobacteria</taxon>
        <taxon>Sphingomonadales</taxon>
        <taxon>Sphingomonadaceae</taxon>
        <taxon>Novosphingobium</taxon>
    </lineage>
</organism>
<sequence>MPIVFLGFAAIAGYFLLTEHRVHALSILPWALLLLACPLLHMFMHGGHGGHGGQGGDDDDQRTSNNGANPVRDRHSGHKVTDSSARRR</sequence>
<dbReference type="RefSeq" id="WP_229735667.1">
    <property type="nucleotide sequence ID" value="NZ_JACBZF010000006.1"/>
</dbReference>
<comment type="caution">
    <text evidence="2">The sequence shown here is derived from an EMBL/GenBank/DDBJ whole genome shotgun (WGS) entry which is preliminary data.</text>
</comment>
<dbReference type="Pfam" id="PF11666">
    <property type="entry name" value="DUF2933"/>
    <property type="match status" value="1"/>
</dbReference>
<accession>A0A7Y9XXX4</accession>
<dbReference type="InterPro" id="IPR021682">
    <property type="entry name" value="DUF2933"/>
</dbReference>
<protein>
    <recommendedName>
        <fullName evidence="4">DUF2933 domain-containing protein</fullName>
    </recommendedName>
</protein>
<evidence type="ECO:0000256" key="1">
    <source>
        <dbReference type="SAM" id="MobiDB-lite"/>
    </source>
</evidence>
<name>A0A7Y9XXX4_9SPHN</name>
<proteinExistence type="predicted"/>
<evidence type="ECO:0000313" key="2">
    <source>
        <dbReference type="EMBL" id="NYH96644.1"/>
    </source>
</evidence>
<evidence type="ECO:0000313" key="3">
    <source>
        <dbReference type="Proteomes" id="UP000522081"/>
    </source>
</evidence>
<gene>
    <name evidence="2" type="ORF">FHS75_002995</name>
</gene>
<feature type="compositionally biased region" description="Basic and acidic residues" evidence="1">
    <location>
        <begin position="71"/>
        <end position="88"/>
    </location>
</feature>
<keyword evidence="3" id="KW-1185">Reference proteome</keyword>
<dbReference type="Proteomes" id="UP000522081">
    <property type="component" value="Unassembled WGS sequence"/>
</dbReference>
<reference evidence="2 3" key="1">
    <citation type="submission" date="2020-07" db="EMBL/GenBank/DDBJ databases">
        <title>Genomic Encyclopedia of Type Strains, Phase IV (KMG-IV): sequencing the most valuable type-strain genomes for metagenomic binning, comparative biology and taxonomic classification.</title>
        <authorList>
            <person name="Goeker M."/>
        </authorList>
    </citation>
    <scope>NUCLEOTIDE SEQUENCE [LARGE SCALE GENOMIC DNA]</scope>
    <source>
        <strain evidence="2 3">DSM 29043</strain>
    </source>
</reference>
<dbReference type="EMBL" id="JACBZF010000006">
    <property type="protein sequence ID" value="NYH96644.1"/>
    <property type="molecule type" value="Genomic_DNA"/>
</dbReference>